<reference evidence="1 2" key="1">
    <citation type="submission" date="2018-06" db="EMBL/GenBank/DDBJ databases">
        <authorList>
            <consortium name="Pathogen Informatics"/>
            <person name="Doyle S."/>
        </authorList>
    </citation>
    <scope>NUCLEOTIDE SEQUENCE [LARGE SCALE GENOMIC DNA]</scope>
    <source>
        <strain evidence="1 2">NCTC10764</strain>
    </source>
</reference>
<dbReference type="EMBL" id="UFZL01000003">
    <property type="protein sequence ID" value="STE75860.1"/>
    <property type="molecule type" value="Genomic_DNA"/>
</dbReference>
<sequence>MKTESAILTAYNAIDAASVALGRPCLTLPEREHFRTERDVATRNFATLSRQYRDEVGVLSSQLALPRNTQVDRVIYGINCTDLSLADRGRAAGLVSQFGSFSFTVAHAFCRLVYQLGVKNSLMALESAHRFAFFNQDGDPYEFSLFCTDEQIAEVADSVVRDCLVSRAIYSDVPEHHLLNVMAYFQAISGFDFAPRLCHLS</sequence>
<proteinExistence type="predicted"/>
<accession>A0A376K2D0</accession>
<dbReference type="AlphaFoldDB" id="A0A376K2D0"/>
<evidence type="ECO:0000313" key="2">
    <source>
        <dbReference type="Proteomes" id="UP000255201"/>
    </source>
</evidence>
<name>A0A376K2D0_ECOLX</name>
<evidence type="ECO:0008006" key="3">
    <source>
        <dbReference type="Google" id="ProtNLM"/>
    </source>
</evidence>
<dbReference type="Proteomes" id="UP000255201">
    <property type="component" value="Unassembled WGS sequence"/>
</dbReference>
<organism evidence="1 2">
    <name type="scientific">Escherichia coli</name>
    <dbReference type="NCBI Taxonomy" id="562"/>
    <lineage>
        <taxon>Bacteria</taxon>
        <taxon>Pseudomonadati</taxon>
        <taxon>Pseudomonadota</taxon>
        <taxon>Gammaproteobacteria</taxon>
        <taxon>Enterobacterales</taxon>
        <taxon>Enterobacteriaceae</taxon>
        <taxon>Escherichia</taxon>
    </lineage>
</organism>
<gene>
    <name evidence="1" type="ORF">NCTC10764_04808</name>
</gene>
<protein>
    <recommendedName>
        <fullName evidence="3">Replication protein</fullName>
    </recommendedName>
</protein>
<evidence type="ECO:0000313" key="1">
    <source>
        <dbReference type="EMBL" id="STE75860.1"/>
    </source>
</evidence>